<evidence type="ECO:0000313" key="1">
    <source>
        <dbReference type="EMBL" id="KAJ8670943.1"/>
    </source>
</evidence>
<protein>
    <submittedName>
        <fullName evidence="1">Uncharacterized protein</fullName>
    </submittedName>
</protein>
<dbReference type="Proteomes" id="UP001239111">
    <property type="component" value="Chromosome 3"/>
</dbReference>
<name>A0ACC2NIE1_9HYME</name>
<accession>A0ACC2NIE1</accession>
<sequence length="176" mass="20317">MEGDIESTSQGNILRDALMRNEEEPQNTGETNRIDEDTSEPHIEVATPNNQNNGNMQQIERGIHDIERMKLQAIYEYENRRNQQRLDLMRNTMVINDCVLLRREPLPEGEYLTERLKPPRGLADLEIFKEAERGHMGKDDKLWKDLLKGGGGCTHARHCCKACTKERILDVCGMLR</sequence>
<comment type="caution">
    <text evidence="1">The sequence shown here is derived from an EMBL/GenBank/DDBJ whole genome shotgun (WGS) entry which is preliminary data.</text>
</comment>
<dbReference type="EMBL" id="CM056743">
    <property type="protein sequence ID" value="KAJ8670943.1"/>
    <property type="molecule type" value="Genomic_DNA"/>
</dbReference>
<keyword evidence="2" id="KW-1185">Reference proteome</keyword>
<reference evidence="1" key="1">
    <citation type="submission" date="2023-04" db="EMBL/GenBank/DDBJ databases">
        <title>A chromosome-level genome assembly of the parasitoid wasp Eretmocerus hayati.</title>
        <authorList>
            <person name="Zhong Y."/>
            <person name="Liu S."/>
            <person name="Liu Y."/>
        </authorList>
    </citation>
    <scope>NUCLEOTIDE SEQUENCE</scope>
    <source>
        <strain evidence="1">ZJU_SS_LIU_2023</strain>
    </source>
</reference>
<evidence type="ECO:0000313" key="2">
    <source>
        <dbReference type="Proteomes" id="UP001239111"/>
    </source>
</evidence>
<gene>
    <name evidence="1" type="ORF">QAD02_002202</name>
</gene>
<proteinExistence type="predicted"/>
<organism evidence="1 2">
    <name type="scientific">Eretmocerus hayati</name>
    <dbReference type="NCBI Taxonomy" id="131215"/>
    <lineage>
        <taxon>Eukaryota</taxon>
        <taxon>Metazoa</taxon>
        <taxon>Ecdysozoa</taxon>
        <taxon>Arthropoda</taxon>
        <taxon>Hexapoda</taxon>
        <taxon>Insecta</taxon>
        <taxon>Pterygota</taxon>
        <taxon>Neoptera</taxon>
        <taxon>Endopterygota</taxon>
        <taxon>Hymenoptera</taxon>
        <taxon>Apocrita</taxon>
        <taxon>Proctotrupomorpha</taxon>
        <taxon>Chalcidoidea</taxon>
        <taxon>Aphelinidae</taxon>
        <taxon>Aphelininae</taxon>
        <taxon>Eretmocerus</taxon>
    </lineage>
</organism>